<dbReference type="CDD" id="cd06222">
    <property type="entry name" value="RNase_H_like"/>
    <property type="match status" value="1"/>
</dbReference>
<evidence type="ECO:0000313" key="4">
    <source>
        <dbReference type="Proteomes" id="UP000826656"/>
    </source>
</evidence>
<dbReference type="Pfam" id="PF13456">
    <property type="entry name" value="RVT_3"/>
    <property type="match status" value="1"/>
</dbReference>
<keyword evidence="4" id="KW-1185">Reference proteome</keyword>
<dbReference type="InterPro" id="IPR053151">
    <property type="entry name" value="RNase_H-like"/>
</dbReference>
<protein>
    <recommendedName>
        <fullName evidence="5">RNase H type-1 domain-containing protein</fullName>
    </recommendedName>
</protein>
<dbReference type="SUPFAM" id="SSF53098">
    <property type="entry name" value="Ribonuclease H-like"/>
    <property type="match status" value="1"/>
</dbReference>
<dbReference type="Proteomes" id="UP000826656">
    <property type="component" value="Unassembled WGS sequence"/>
</dbReference>
<sequence length="203" mass="22605">MLGALAGLIEQDNHPKSTKVSDFIAHNQWKTGNEDHAIWTPDHTGSFSSKSAWNALRQTNNSCLTNTKIWHDKLPFKGSFHMLRILNNKCSKVNPRNSGGGGILRNHLGQTFTTYFGYSSNNLAEARAIKIGLRWCVDHGFNTLTSESDSMIAINMINKVIASAWSIMEEISAIHSLLAEGSFQFNHIFREGNSTADLLANYH</sequence>
<dbReference type="Pfam" id="PF13966">
    <property type="entry name" value="zf-RVT"/>
    <property type="match status" value="1"/>
</dbReference>
<dbReference type="PANTHER" id="PTHR47723">
    <property type="entry name" value="OS05G0353850 PROTEIN"/>
    <property type="match status" value="1"/>
</dbReference>
<evidence type="ECO:0000259" key="1">
    <source>
        <dbReference type="Pfam" id="PF13456"/>
    </source>
</evidence>
<dbReference type="InterPro" id="IPR012337">
    <property type="entry name" value="RNaseH-like_sf"/>
</dbReference>
<dbReference type="InterPro" id="IPR044730">
    <property type="entry name" value="RNase_H-like_dom_plant"/>
</dbReference>
<proteinExistence type="predicted"/>
<name>A0ABQ7W472_SOLTU</name>
<dbReference type="InterPro" id="IPR036397">
    <property type="entry name" value="RNaseH_sf"/>
</dbReference>
<feature type="domain" description="RNase H type-1" evidence="1">
    <location>
        <begin position="92"/>
        <end position="202"/>
    </location>
</feature>
<comment type="caution">
    <text evidence="3">The sequence shown here is derived from an EMBL/GenBank/DDBJ whole genome shotgun (WGS) entry which is preliminary data.</text>
</comment>
<dbReference type="Gene3D" id="3.30.420.10">
    <property type="entry name" value="Ribonuclease H-like superfamily/Ribonuclease H"/>
    <property type="match status" value="1"/>
</dbReference>
<evidence type="ECO:0008006" key="5">
    <source>
        <dbReference type="Google" id="ProtNLM"/>
    </source>
</evidence>
<feature type="domain" description="Reverse transcriptase zinc-binding" evidence="2">
    <location>
        <begin position="47"/>
        <end position="91"/>
    </location>
</feature>
<dbReference type="EMBL" id="JAIVGD010000003">
    <property type="protein sequence ID" value="KAH0775518.1"/>
    <property type="molecule type" value="Genomic_DNA"/>
</dbReference>
<dbReference type="PANTHER" id="PTHR47723:SF23">
    <property type="entry name" value="REVERSE TRANSCRIPTASE-LIKE PROTEIN"/>
    <property type="match status" value="1"/>
</dbReference>
<evidence type="ECO:0000313" key="3">
    <source>
        <dbReference type="EMBL" id="KAH0775518.1"/>
    </source>
</evidence>
<organism evidence="3 4">
    <name type="scientific">Solanum tuberosum</name>
    <name type="common">Potato</name>
    <dbReference type="NCBI Taxonomy" id="4113"/>
    <lineage>
        <taxon>Eukaryota</taxon>
        <taxon>Viridiplantae</taxon>
        <taxon>Streptophyta</taxon>
        <taxon>Embryophyta</taxon>
        <taxon>Tracheophyta</taxon>
        <taxon>Spermatophyta</taxon>
        <taxon>Magnoliopsida</taxon>
        <taxon>eudicotyledons</taxon>
        <taxon>Gunneridae</taxon>
        <taxon>Pentapetalae</taxon>
        <taxon>asterids</taxon>
        <taxon>lamiids</taxon>
        <taxon>Solanales</taxon>
        <taxon>Solanaceae</taxon>
        <taxon>Solanoideae</taxon>
        <taxon>Solaneae</taxon>
        <taxon>Solanum</taxon>
    </lineage>
</organism>
<accession>A0ABQ7W472</accession>
<gene>
    <name evidence="3" type="ORF">KY290_006929</name>
</gene>
<evidence type="ECO:0000259" key="2">
    <source>
        <dbReference type="Pfam" id="PF13966"/>
    </source>
</evidence>
<reference evidence="3 4" key="1">
    <citation type="journal article" date="2021" name="bioRxiv">
        <title>Chromosome-scale and haplotype-resolved genome assembly of a tetraploid potato cultivar.</title>
        <authorList>
            <person name="Sun H."/>
            <person name="Jiao W.-B."/>
            <person name="Krause K."/>
            <person name="Campoy J.A."/>
            <person name="Goel M."/>
            <person name="Folz-Donahue K."/>
            <person name="Kukat C."/>
            <person name="Huettel B."/>
            <person name="Schneeberger K."/>
        </authorList>
    </citation>
    <scope>NUCLEOTIDE SEQUENCE [LARGE SCALE GENOMIC DNA]</scope>
    <source>
        <strain evidence="3">SolTubOtavaFocal</strain>
        <tissue evidence="3">Leaves</tissue>
    </source>
</reference>
<dbReference type="InterPro" id="IPR026960">
    <property type="entry name" value="RVT-Znf"/>
</dbReference>
<dbReference type="InterPro" id="IPR002156">
    <property type="entry name" value="RNaseH_domain"/>
</dbReference>